<dbReference type="InterPro" id="IPR036890">
    <property type="entry name" value="HATPase_C_sf"/>
</dbReference>
<dbReference type="SMART" id="SM00388">
    <property type="entry name" value="HisKA"/>
    <property type="match status" value="1"/>
</dbReference>
<comment type="catalytic activity">
    <reaction evidence="1">
        <text>ATP + protein L-histidine = ADP + protein N-phospho-L-histidine.</text>
        <dbReference type="EC" id="2.7.13.3"/>
    </reaction>
</comment>
<keyword evidence="5" id="KW-0808">Transferase</keyword>
<keyword evidence="9" id="KW-1133">Transmembrane helix</keyword>
<dbReference type="EC" id="2.7.13.3" evidence="3"/>
<dbReference type="InterPro" id="IPR004358">
    <property type="entry name" value="Sig_transdc_His_kin-like_C"/>
</dbReference>
<dbReference type="PRINTS" id="PR00344">
    <property type="entry name" value="BCTRLSENSOR"/>
</dbReference>
<keyword evidence="4" id="KW-0597">Phosphoprotein</keyword>
<dbReference type="InterPro" id="IPR005467">
    <property type="entry name" value="His_kinase_dom"/>
</dbReference>
<feature type="transmembrane region" description="Helical" evidence="9">
    <location>
        <begin position="120"/>
        <end position="137"/>
    </location>
</feature>
<dbReference type="CDD" id="cd00075">
    <property type="entry name" value="HATPase"/>
    <property type="match status" value="1"/>
</dbReference>
<evidence type="ECO:0000256" key="3">
    <source>
        <dbReference type="ARBA" id="ARBA00012438"/>
    </source>
</evidence>
<reference evidence="11 12" key="1">
    <citation type="submission" date="2023-07" db="EMBL/GenBank/DDBJ databases">
        <title>Sequencing the genomes of 1000 actinobacteria strains.</title>
        <authorList>
            <person name="Klenk H.-P."/>
        </authorList>
    </citation>
    <scope>NUCLEOTIDE SEQUENCE [LARGE SCALE GENOMIC DNA]</scope>
    <source>
        <strain evidence="11 12">DSM 20167</strain>
    </source>
</reference>
<dbReference type="InterPro" id="IPR003661">
    <property type="entry name" value="HisK_dim/P_dom"/>
</dbReference>
<dbReference type="Pfam" id="PF02518">
    <property type="entry name" value="HATPase_c"/>
    <property type="match status" value="1"/>
</dbReference>
<proteinExistence type="predicted"/>
<evidence type="ECO:0000256" key="9">
    <source>
        <dbReference type="SAM" id="Phobius"/>
    </source>
</evidence>
<comment type="subcellular location">
    <subcellularLocation>
        <location evidence="2">Cell membrane</location>
    </subcellularLocation>
</comment>
<evidence type="ECO:0000256" key="1">
    <source>
        <dbReference type="ARBA" id="ARBA00000085"/>
    </source>
</evidence>
<dbReference type="SUPFAM" id="SSF47384">
    <property type="entry name" value="Homodimeric domain of signal transducing histidine kinase"/>
    <property type="match status" value="1"/>
</dbReference>
<keyword evidence="6 11" id="KW-0418">Kinase</keyword>
<dbReference type="EMBL" id="JAVDYI010000001">
    <property type="protein sequence ID" value="MDR7358138.1"/>
    <property type="molecule type" value="Genomic_DNA"/>
</dbReference>
<evidence type="ECO:0000256" key="8">
    <source>
        <dbReference type="SAM" id="MobiDB-lite"/>
    </source>
</evidence>
<keyword evidence="7" id="KW-0902">Two-component regulatory system</keyword>
<dbReference type="SUPFAM" id="SSF55874">
    <property type="entry name" value="ATPase domain of HSP90 chaperone/DNA topoisomerase II/histidine kinase"/>
    <property type="match status" value="1"/>
</dbReference>
<dbReference type="GO" id="GO:0016301">
    <property type="term" value="F:kinase activity"/>
    <property type="evidence" value="ECO:0007669"/>
    <property type="project" value="UniProtKB-KW"/>
</dbReference>
<dbReference type="PROSITE" id="PS50109">
    <property type="entry name" value="HIS_KIN"/>
    <property type="match status" value="1"/>
</dbReference>
<protein>
    <recommendedName>
        <fullName evidence="3">histidine kinase</fullName>
        <ecNumber evidence="3">2.7.13.3</ecNumber>
    </recommendedName>
</protein>
<keyword evidence="9" id="KW-0812">Transmembrane</keyword>
<organism evidence="11 12">
    <name type="scientific">Paeniglutamicibacter sulfureus</name>
    <dbReference type="NCBI Taxonomy" id="43666"/>
    <lineage>
        <taxon>Bacteria</taxon>
        <taxon>Bacillati</taxon>
        <taxon>Actinomycetota</taxon>
        <taxon>Actinomycetes</taxon>
        <taxon>Micrococcales</taxon>
        <taxon>Micrococcaceae</taxon>
        <taxon>Paeniglutamicibacter</taxon>
    </lineage>
</organism>
<sequence length="589" mass="64306">MSAARTGRQRHGGIWLSSLFPRIITKGVPFSQLPVRRKVGWSQAPMLIAVVTACFLALITSPTEIFGDGHFVAGVLLTLLNSVLAWTIPWKSIGPEPTYLAIPALGLVSAALMATGAYPWLNGVSLLIAFPIFWFAWSGFVPRLTLMLSFLVPLTTTLLQLWNSGTPFSLETMAKPMLIPLTILALATTTVIVEHNSALAERQLRATLATSRRQTRLLNAVLNAANVGVVVVDRDGHDLFMNDVQRFQHRHATPPGNPDPDESQLLVRAVSSAYEPVPELLDPKDRPVIRSIRQEEFTDELFALGPLNDAMYLSTSARSFFNEDGEYDGAVTMFKNITPLIEASKTRDRFLANVSHELRTPLTSILGYLELLEDDHRLTDDQRQSVDVLSRNSERMLHMVNDLLTAAAGQHQVNISTIDLGAVIHGQIESMRPRAAAEGLELVEGNLCHEPVLGDALRLGQVVDNLVSNAIKYSGAGGTVTVDMNCNSKEISLRVADTGRGMAAEDLKKLFTRFFRTDEARRSGLPGVGLGLAISNELVMAHGGRISAESELGKGTTMTVVLPRKDADGNSASSTRRIGFPTMHPESRH</sequence>
<feature type="region of interest" description="Disordered" evidence="8">
    <location>
        <begin position="564"/>
        <end position="589"/>
    </location>
</feature>
<evidence type="ECO:0000256" key="7">
    <source>
        <dbReference type="ARBA" id="ARBA00023012"/>
    </source>
</evidence>
<feature type="transmembrane region" description="Helical" evidence="9">
    <location>
        <begin position="97"/>
        <end position="114"/>
    </location>
</feature>
<accession>A0ABU2BK88</accession>
<dbReference type="RefSeq" id="WP_310289841.1">
    <property type="nucleotide sequence ID" value="NZ_BAAAWO010000001.1"/>
</dbReference>
<dbReference type="SMART" id="SM00387">
    <property type="entry name" value="HATPase_c"/>
    <property type="match status" value="1"/>
</dbReference>
<feature type="transmembrane region" description="Helical" evidence="9">
    <location>
        <begin position="71"/>
        <end position="90"/>
    </location>
</feature>
<dbReference type="Gene3D" id="3.30.450.20">
    <property type="entry name" value="PAS domain"/>
    <property type="match status" value="1"/>
</dbReference>
<comment type="caution">
    <text evidence="11">The sequence shown here is derived from an EMBL/GenBank/DDBJ whole genome shotgun (WGS) entry which is preliminary data.</text>
</comment>
<dbReference type="InterPro" id="IPR003594">
    <property type="entry name" value="HATPase_dom"/>
</dbReference>
<name>A0ABU2BK88_9MICC</name>
<evidence type="ECO:0000256" key="5">
    <source>
        <dbReference type="ARBA" id="ARBA00022679"/>
    </source>
</evidence>
<evidence type="ECO:0000313" key="11">
    <source>
        <dbReference type="EMBL" id="MDR7358138.1"/>
    </source>
</evidence>
<dbReference type="Proteomes" id="UP001183817">
    <property type="component" value="Unassembled WGS sequence"/>
</dbReference>
<feature type="transmembrane region" description="Helical" evidence="9">
    <location>
        <begin position="39"/>
        <end position="59"/>
    </location>
</feature>
<dbReference type="PANTHER" id="PTHR43711">
    <property type="entry name" value="TWO-COMPONENT HISTIDINE KINASE"/>
    <property type="match status" value="1"/>
</dbReference>
<dbReference type="Gene3D" id="3.30.565.10">
    <property type="entry name" value="Histidine kinase-like ATPase, C-terminal domain"/>
    <property type="match status" value="1"/>
</dbReference>
<evidence type="ECO:0000256" key="6">
    <source>
        <dbReference type="ARBA" id="ARBA00022777"/>
    </source>
</evidence>
<dbReference type="Pfam" id="PF00512">
    <property type="entry name" value="HisKA"/>
    <property type="match status" value="1"/>
</dbReference>
<dbReference type="SUPFAM" id="SSF55785">
    <property type="entry name" value="PYP-like sensor domain (PAS domain)"/>
    <property type="match status" value="1"/>
</dbReference>
<keyword evidence="9" id="KW-0472">Membrane</keyword>
<dbReference type="PANTHER" id="PTHR43711:SF1">
    <property type="entry name" value="HISTIDINE KINASE 1"/>
    <property type="match status" value="1"/>
</dbReference>
<feature type="domain" description="Histidine kinase" evidence="10">
    <location>
        <begin position="353"/>
        <end position="566"/>
    </location>
</feature>
<feature type="transmembrane region" description="Helical" evidence="9">
    <location>
        <begin position="144"/>
        <end position="162"/>
    </location>
</feature>
<evidence type="ECO:0000256" key="2">
    <source>
        <dbReference type="ARBA" id="ARBA00004236"/>
    </source>
</evidence>
<evidence type="ECO:0000256" key="4">
    <source>
        <dbReference type="ARBA" id="ARBA00022553"/>
    </source>
</evidence>
<evidence type="ECO:0000313" key="12">
    <source>
        <dbReference type="Proteomes" id="UP001183817"/>
    </source>
</evidence>
<dbReference type="InterPro" id="IPR036097">
    <property type="entry name" value="HisK_dim/P_sf"/>
</dbReference>
<gene>
    <name evidence="11" type="ORF">J2S64_001829</name>
</gene>
<dbReference type="CDD" id="cd00082">
    <property type="entry name" value="HisKA"/>
    <property type="match status" value="1"/>
</dbReference>
<dbReference type="InterPro" id="IPR050736">
    <property type="entry name" value="Sensor_HK_Regulatory"/>
</dbReference>
<keyword evidence="12" id="KW-1185">Reference proteome</keyword>
<dbReference type="InterPro" id="IPR035965">
    <property type="entry name" value="PAS-like_dom_sf"/>
</dbReference>
<evidence type="ECO:0000259" key="10">
    <source>
        <dbReference type="PROSITE" id="PS50109"/>
    </source>
</evidence>
<dbReference type="Gene3D" id="1.10.287.130">
    <property type="match status" value="1"/>
</dbReference>